<dbReference type="CDD" id="cd18038">
    <property type="entry name" value="DEXXQc_Helz-like"/>
    <property type="match status" value="1"/>
</dbReference>
<sequence length="887" mass="99158">MSGKNRVNTKAKEASLDVYAAPYVPIVLKQINEAPAQIVPCTPSPWIDYTRYVQSFSGNIFLSAPAYPDALSAELPFPKPFDGKLEISTYMDYFSAAITTEVHALQKECEEYNMYQVPLAAAHGDPRQSMYWLNIPGLREASLRIEIGDIVQVRQLGFEHMRHAGALVTAGYPVPPNNQFQQQHNAVVWGIDRVREMVTLRIDYLVPISLLFNARFVVQSHRIHAWHRAVARTQRAMTEANQQSLKNDNEWMRSMLFPDTKDGVLQRSLNKARDQLSLFDTLLNYEQVRATETILKGQYGRVPYLISGPPGTGKTKTVVEIASQLVSENESSRLLLCAPSDSAADTLVQRLSQHYSPKEVLRLNSPARSFPEVPNSVLPFCHVDDTIFSLPPFPTLMRKRIVVTTCRDAEMLHQARLSNQNLYSLERSIYNVLHPEDTQIEPRLHFTALIIDEAAQAIEPEVLIPILVVAPPADLCPSETNLPAVIMVGDQHQLGPRTASKGQLQRSLFERLLNRPLYKDHPLARSSQSGGIVQRLSKAMLPIIRPPFTDLIRNYRSHPAIIATPSSLFYNDTLEPTASHVDSLLSWTGFEGRQMPVMFAENRTPDEIERDGGGWYNLGEVTLAIDFAKSFLSEGLVKQREICIMSPFAAQVRALRLRARRPDLKLSAINIGPLEAFQGLESKLVILCTTRTRDRFIDQDLAKGLGVIHEARRFNVALTRAKEGLIVIGHPGILCQDENWASFMAFCRRNGAWSGTGPEDWHTPHSRKIKMSRLEKQIQFRNKVSEDSNGDDGLAKRMRRLGLMKSEEDEHWEAGIAAEEALAGEEDLDAADDGTAEEDDAAGESGTADQDDTATDDSATSPEPAEGVRLLAKRCISEELKVEPGHP</sequence>
<dbReference type="Pfam" id="PF13087">
    <property type="entry name" value="AAA_12"/>
    <property type="match status" value="1"/>
</dbReference>
<evidence type="ECO:0000256" key="3">
    <source>
        <dbReference type="SAM" id="MobiDB-lite"/>
    </source>
</evidence>
<name>A0A1X7RCX8_ZYMT9</name>
<dbReference type="SUPFAM" id="SSF52540">
    <property type="entry name" value="P-loop containing nucleoside triphosphate hydrolases"/>
    <property type="match status" value="1"/>
</dbReference>
<keyword evidence="1" id="KW-0378">Hydrolase</keyword>
<keyword evidence="1" id="KW-0067">ATP-binding</keyword>
<feature type="domain" description="DNA2/NAM7 helicase-like C-terminal" evidence="5">
    <location>
        <begin position="547"/>
        <end position="730"/>
    </location>
</feature>
<organism evidence="6 7">
    <name type="scientific">Zymoseptoria tritici (strain ST99CH_3D7)</name>
    <dbReference type="NCBI Taxonomy" id="1276538"/>
    <lineage>
        <taxon>Eukaryota</taxon>
        <taxon>Fungi</taxon>
        <taxon>Dikarya</taxon>
        <taxon>Ascomycota</taxon>
        <taxon>Pezizomycotina</taxon>
        <taxon>Dothideomycetes</taxon>
        <taxon>Dothideomycetidae</taxon>
        <taxon>Mycosphaerellales</taxon>
        <taxon>Mycosphaerellaceae</taxon>
        <taxon>Zymoseptoria</taxon>
    </lineage>
</organism>
<dbReference type="PANTHER" id="PTHR10887">
    <property type="entry name" value="DNA2/NAM7 HELICASE FAMILY"/>
    <property type="match status" value="1"/>
</dbReference>
<feature type="region of interest" description="Disordered" evidence="3">
    <location>
        <begin position="822"/>
        <end position="871"/>
    </location>
</feature>
<dbReference type="InterPro" id="IPR026122">
    <property type="entry name" value="MOV-10/SDE3_DEXXQ/H-box"/>
</dbReference>
<evidence type="ECO:0000256" key="2">
    <source>
        <dbReference type="ARBA" id="ARBA00023158"/>
    </source>
</evidence>
<dbReference type="GO" id="GO:0005829">
    <property type="term" value="C:cytosol"/>
    <property type="evidence" value="ECO:0007669"/>
    <property type="project" value="TreeGrafter"/>
</dbReference>
<dbReference type="InterPro" id="IPR027417">
    <property type="entry name" value="P-loop_NTPase"/>
</dbReference>
<dbReference type="InterPro" id="IPR045055">
    <property type="entry name" value="DNA2/NAM7-like"/>
</dbReference>
<dbReference type="STRING" id="1276538.A0A1X7RCX8"/>
<dbReference type="GO" id="GO:0032574">
    <property type="term" value="F:5'-3' RNA helicase activity"/>
    <property type="evidence" value="ECO:0007669"/>
    <property type="project" value="InterPro"/>
</dbReference>
<feature type="compositionally biased region" description="Acidic residues" evidence="3">
    <location>
        <begin position="822"/>
        <end position="842"/>
    </location>
</feature>
<evidence type="ECO:0000259" key="4">
    <source>
        <dbReference type="Pfam" id="PF13086"/>
    </source>
</evidence>
<evidence type="ECO:0000259" key="5">
    <source>
        <dbReference type="Pfam" id="PF13087"/>
    </source>
</evidence>
<protein>
    <submittedName>
        <fullName evidence="6">Uncharacterized protein</fullName>
    </submittedName>
</protein>
<evidence type="ECO:0000313" key="6">
    <source>
        <dbReference type="EMBL" id="SMQ45276.1"/>
    </source>
</evidence>
<reference evidence="6 7" key="1">
    <citation type="submission" date="2016-06" db="EMBL/GenBank/DDBJ databases">
        <authorList>
            <person name="Kjaerup R.B."/>
            <person name="Dalgaard T.S."/>
            <person name="Juul-Madsen H.R."/>
        </authorList>
    </citation>
    <scope>NUCLEOTIDE SEQUENCE [LARGE SCALE GENOMIC DNA]</scope>
</reference>
<keyword evidence="1" id="KW-0547">Nucleotide-binding</keyword>
<dbReference type="CDD" id="cd18808">
    <property type="entry name" value="SF1_C_Upf1"/>
    <property type="match status" value="1"/>
</dbReference>
<evidence type="ECO:0000313" key="7">
    <source>
        <dbReference type="Proteomes" id="UP000215127"/>
    </source>
</evidence>
<proteinExistence type="predicted"/>
<dbReference type="InterPro" id="IPR041679">
    <property type="entry name" value="DNA2/NAM7-like_C"/>
</dbReference>
<dbReference type="Proteomes" id="UP000215127">
    <property type="component" value="Chromosome 1"/>
</dbReference>
<dbReference type="Gene3D" id="3.40.50.300">
    <property type="entry name" value="P-loop containing nucleotide triphosphate hydrolases"/>
    <property type="match status" value="2"/>
</dbReference>
<dbReference type="GO" id="GO:0003723">
    <property type="term" value="F:RNA binding"/>
    <property type="evidence" value="ECO:0007669"/>
    <property type="project" value="InterPro"/>
</dbReference>
<keyword evidence="2" id="KW-0943">RNA-mediated gene silencing</keyword>
<dbReference type="InterPro" id="IPR047187">
    <property type="entry name" value="SF1_C_Upf1"/>
</dbReference>
<dbReference type="InterPro" id="IPR041677">
    <property type="entry name" value="DNA2/NAM7_AAA_11"/>
</dbReference>
<accession>A0A1X7RCX8</accession>
<dbReference type="EMBL" id="LT853692">
    <property type="protein sequence ID" value="SMQ45276.1"/>
    <property type="molecule type" value="Genomic_DNA"/>
</dbReference>
<feature type="domain" description="DNA2/NAM7 helicase helicase" evidence="4">
    <location>
        <begin position="283"/>
        <end position="370"/>
    </location>
</feature>
<dbReference type="GO" id="GO:0035194">
    <property type="term" value="P:regulatory ncRNA-mediated post-transcriptional gene silencing"/>
    <property type="evidence" value="ECO:0007669"/>
    <property type="project" value="TreeGrafter"/>
</dbReference>
<keyword evidence="7" id="KW-1185">Reference proteome</keyword>
<dbReference type="AlphaFoldDB" id="A0A1X7RCX8"/>
<evidence type="ECO:0000256" key="1">
    <source>
        <dbReference type="ARBA" id="ARBA00022806"/>
    </source>
</evidence>
<feature type="domain" description="DNA2/NAM7 helicase helicase" evidence="4">
    <location>
        <begin position="445"/>
        <end position="501"/>
    </location>
</feature>
<dbReference type="PANTHER" id="PTHR10887:SF322">
    <property type="entry name" value="HELICASE MOV-10"/>
    <property type="match status" value="1"/>
</dbReference>
<dbReference type="Pfam" id="PF13086">
    <property type="entry name" value="AAA_11"/>
    <property type="match status" value="2"/>
</dbReference>
<keyword evidence="1" id="KW-0347">Helicase</keyword>
<gene>
    <name evidence="6" type="ORF">ZT3D7_G420</name>
</gene>